<reference evidence="2" key="1">
    <citation type="journal article" date="2019" name="Int. J. Syst. Evol. Microbiol.">
        <title>The Global Catalogue of Microorganisms (GCM) 10K type strain sequencing project: providing services to taxonomists for standard genome sequencing and annotation.</title>
        <authorList>
            <consortium name="The Broad Institute Genomics Platform"/>
            <consortium name="The Broad Institute Genome Sequencing Center for Infectious Disease"/>
            <person name="Wu L."/>
            <person name="Ma J."/>
        </authorList>
    </citation>
    <scope>NUCLEOTIDE SEQUENCE [LARGE SCALE GENOMIC DNA]</scope>
    <source>
        <strain evidence="2">JCM 30071</strain>
    </source>
</reference>
<dbReference type="EMBL" id="BMPN01000017">
    <property type="protein sequence ID" value="GGJ77601.1"/>
    <property type="molecule type" value="Genomic_DNA"/>
</dbReference>
<protein>
    <submittedName>
        <fullName evidence="1">Uncharacterized protein</fullName>
    </submittedName>
</protein>
<keyword evidence="2" id="KW-1185">Reference proteome</keyword>
<organism evidence="1 2">
    <name type="scientific">Virgibacillus kapii</name>
    <dbReference type="NCBI Taxonomy" id="1638645"/>
    <lineage>
        <taxon>Bacteria</taxon>
        <taxon>Bacillati</taxon>
        <taxon>Bacillota</taxon>
        <taxon>Bacilli</taxon>
        <taxon>Bacillales</taxon>
        <taxon>Bacillaceae</taxon>
        <taxon>Virgibacillus</taxon>
    </lineage>
</organism>
<evidence type="ECO:0000313" key="2">
    <source>
        <dbReference type="Proteomes" id="UP000634435"/>
    </source>
</evidence>
<comment type="caution">
    <text evidence="1">The sequence shown here is derived from an EMBL/GenBank/DDBJ whole genome shotgun (WGS) entry which is preliminary data.</text>
</comment>
<accession>A0ABQ2E2D5</accession>
<sequence>MLFIKYRRYYGQDVIVLKKLVEIKRHADMTLKQATNAVVSRINQFSISGSDTSDK</sequence>
<name>A0ABQ2E2D5_9BACI</name>
<proteinExistence type="predicted"/>
<gene>
    <name evidence="1" type="ORF">GCM10007111_43970</name>
</gene>
<evidence type="ECO:0000313" key="1">
    <source>
        <dbReference type="EMBL" id="GGJ77601.1"/>
    </source>
</evidence>
<dbReference type="Proteomes" id="UP000634435">
    <property type="component" value="Unassembled WGS sequence"/>
</dbReference>